<dbReference type="Pfam" id="PF02348">
    <property type="entry name" value="CTP_transf_3"/>
    <property type="match status" value="1"/>
</dbReference>
<evidence type="ECO:0000313" key="2">
    <source>
        <dbReference type="Proteomes" id="UP001546774"/>
    </source>
</evidence>
<dbReference type="SUPFAM" id="SSF53448">
    <property type="entry name" value="Nucleotide-diphospho-sugar transferases"/>
    <property type="match status" value="1"/>
</dbReference>
<dbReference type="PANTHER" id="PTHR21485">
    <property type="entry name" value="HAD SUPERFAMILY MEMBERS CMAS AND KDSC"/>
    <property type="match status" value="1"/>
</dbReference>
<dbReference type="CDD" id="cd02513">
    <property type="entry name" value="CMP-NeuAc_Synthase"/>
    <property type="match status" value="1"/>
</dbReference>
<proteinExistence type="predicted"/>
<accession>A0ABV1H417</accession>
<dbReference type="Gene3D" id="3.90.550.10">
    <property type="entry name" value="Spore Coat Polysaccharide Biosynthesis Protein SpsA, Chain A"/>
    <property type="match status" value="1"/>
</dbReference>
<dbReference type="InterPro" id="IPR003329">
    <property type="entry name" value="Cytidylyl_trans"/>
</dbReference>
<name>A0ABV1H417_9FIRM</name>
<organism evidence="1 2">
    <name type="scientific">Lachnospira intestinalis</name>
    <dbReference type="NCBI Taxonomy" id="3133158"/>
    <lineage>
        <taxon>Bacteria</taxon>
        <taxon>Bacillati</taxon>
        <taxon>Bacillota</taxon>
        <taxon>Clostridia</taxon>
        <taxon>Lachnospirales</taxon>
        <taxon>Lachnospiraceae</taxon>
        <taxon>Lachnospira</taxon>
    </lineage>
</organism>
<gene>
    <name evidence="1" type="primary">pseF</name>
    <name evidence="1" type="ORF">WMO37_05230</name>
</gene>
<keyword evidence="1" id="KW-0548">Nucleotidyltransferase</keyword>
<reference evidence="1" key="1">
    <citation type="submission" date="2024-03" db="EMBL/GenBank/DDBJ databases">
        <title>Human intestinal bacterial collection.</title>
        <authorList>
            <person name="Pauvert C."/>
            <person name="Hitch T.C.A."/>
            <person name="Clavel T."/>
        </authorList>
    </citation>
    <scope>NUCLEOTIDE SEQUENCE [LARGE SCALE GENOMIC DNA]</scope>
    <source>
        <strain evidence="1">CLA-AA-H89B</strain>
    </source>
</reference>
<dbReference type="InterPro" id="IPR020039">
    <property type="entry name" value="PseF"/>
</dbReference>
<dbReference type="EMBL" id="JBBMFS010000003">
    <property type="protein sequence ID" value="MEQ2554421.1"/>
    <property type="molecule type" value="Genomic_DNA"/>
</dbReference>
<dbReference type="NCBIfam" id="TIGR03584">
    <property type="entry name" value="PseF"/>
    <property type="match status" value="1"/>
</dbReference>
<evidence type="ECO:0000313" key="1">
    <source>
        <dbReference type="EMBL" id="MEQ2554421.1"/>
    </source>
</evidence>
<protein>
    <submittedName>
        <fullName evidence="1">Pseudaminic acid cytidylyltransferase</fullName>
        <ecNumber evidence="1">2.7.7.81</ecNumber>
    </submittedName>
</protein>
<dbReference type="GO" id="GO:0016779">
    <property type="term" value="F:nucleotidyltransferase activity"/>
    <property type="evidence" value="ECO:0007669"/>
    <property type="project" value="UniProtKB-KW"/>
</dbReference>
<dbReference type="InterPro" id="IPR029044">
    <property type="entry name" value="Nucleotide-diphossugar_trans"/>
</dbReference>
<dbReference type="PANTHER" id="PTHR21485:SF6">
    <property type="entry name" value="N-ACYLNEURAMINATE CYTIDYLYLTRANSFERASE-RELATED"/>
    <property type="match status" value="1"/>
</dbReference>
<sequence length="233" mass="26523">MSDKAIAIITARGGSKRIPGKNIREFCGKPIIAYSIEAALSSGIFSEVMVSTDSGKIADIAEKYGASVPFMRSEKTSDDYATTADVLLEVIHKYKELGKEFDYMCCIYPTAPFVTVQKLKCGMKIMKKEHPIAVMPVVAFSYPPQRAFIKNENEELEYKYVEYLRSRSQDLEKQYHDAGQFYIYDIDRYCAINGSVSEGIRPLIVSDLEVQDIDNEEDWKIAELKYQLMKESR</sequence>
<comment type="caution">
    <text evidence="1">The sequence shown here is derived from an EMBL/GenBank/DDBJ whole genome shotgun (WGS) entry which is preliminary data.</text>
</comment>
<dbReference type="Proteomes" id="UP001546774">
    <property type="component" value="Unassembled WGS sequence"/>
</dbReference>
<keyword evidence="2" id="KW-1185">Reference proteome</keyword>
<keyword evidence="1" id="KW-0808">Transferase</keyword>
<dbReference type="EC" id="2.7.7.81" evidence="1"/>
<dbReference type="InterPro" id="IPR050793">
    <property type="entry name" value="CMP-NeuNAc_synthase"/>
</dbReference>